<evidence type="ECO:0000259" key="1">
    <source>
        <dbReference type="Pfam" id="PF12937"/>
    </source>
</evidence>
<evidence type="ECO:0000313" key="2">
    <source>
        <dbReference type="EMBL" id="GAT54500.1"/>
    </source>
</evidence>
<proteinExistence type="predicted"/>
<protein>
    <recommendedName>
        <fullName evidence="1">F-box domain-containing protein</fullName>
    </recommendedName>
</protein>
<dbReference type="Proteomes" id="UP000815677">
    <property type="component" value="Unassembled WGS sequence"/>
</dbReference>
<evidence type="ECO:0000313" key="3">
    <source>
        <dbReference type="Proteomes" id="UP000815677"/>
    </source>
</evidence>
<dbReference type="EMBL" id="DF848680">
    <property type="protein sequence ID" value="GAT54500.1"/>
    <property type="molecule type" value="Genomic_DNA"/>
</dbReference>
<dbReference type="Gene3D" id="1.20.1280.50">
    <property type="match status" value="1"/>
</dbReference>
<keyword evidence="3" id="KW-1185">Reference proteome</keyword>
<reference evidence="2" key="1">
    <citation type="submission" date="2014-09" db="EMBL/GenBank/DDBJ databases">
        <title>Genome sequence of the luminous mushroom Mycena chlorophos for searching fungal bioluminescence genes.</title>
        <authorList>
            <person name="Tanaka Y."/>
            <person name="Kasuga D."/>
            <person name="Oba Y."/>
            <person name="Hase S."/>
            <person name="Sato K."/>
            <person name="Oba Y."/>
            <person name="Sakakibara Y."/>
        </authorList>
    </citation>
    <scope>NUCLEOTIDE SEQUENCE</scope>
</reference>
<gene>
    <name evidence="2" type="ORF">MCHLO_11351</name>
</gene>
<dbReference type="InterPro" id="IPR032675">
    <property type="entry name" value="LRR_dom_sf"/>
</dbReference>
<dbReference type="Pfam" id="PF12937">
    <property type="entry name" value="F-box-like"/>
    <property type="match status" value="1"/>
</dbReference>
<dbReference type="SUPFAM" id="SSF52047">
    <property type="entry name" value="RNI-like"/>
    <property type="match status" value="1"/>
</dbReference>
<dbReference type="InterPro" id="IPR001810">
    <property type="entry name" value="F-box_dom"/>
</dbReference>
<organism evidence="2 3">
    <name type="scientific">Mycena chlorophos</name>
    <name type="common">Agaric fungus</name>
    <name type="synonym">Agaricus chlorophos</name>
    <dbReference type="NCBI Taxonomy" id="658473"/>
    <lineage>
        <taxon>Eukaryota</taxon>
        <taxon>Fungi</taxon>
        <taxon>Dikarya</taxon>
        <taxon>Basidiomycota</taxon>
        <taxon>Agaricomycotina</taxon>
        <taxon>Agaricomycetes</taxon>
        <taxon>Agaricomycetidae</taxon>
        <taxon>Agaricales</taxon>
        <taxon>Marasmiineae</taxon>
        <taxon>Mycenaceae</taxon>
        <taxon>Mycena</taxon>
    </lineage>
</organism>
<name>A0ABQ0LTQ5_MYCCL</name>
<sequence>MEFPHLLSTNHVPLEAESRHICALIETAEDEQNRVRQELEETRAKERSLVERDNVLAERIRSLKAIVSATRRTPPEILSNIFLLATRTAAGQADDSELEDGVDLDEDWISKLTPESTNAHAFLRMSQICSRWREVAQTTPLLWRKLCVNLGRYRGLQLEADGVVSLILHFAQLSQPYGLSLAFRSDQDYTRGMPLAVLWTCGHQLSSLELNVPGNGLAPLIGLPAYTLRKLKRLEITLFDSTDSGLSGSIPGLSSAERLEDLKLVLCSINSIDRFLPTTGSTSWSTLRILDIHCHGGLSLASVYSSLQSCHSLQQLALRMVELYDFESESSQLKRVLNFEHLTSFTLEVEYDNDDSDQMKPFITALFAPQLSALSLKGCFRMETVTEFLKHSNNPPISTLRLSSVVSGIINPRAVLLNVLRTVPLVETLALGLELSPGVDDAFLRALTLQPGTTGTGISTAEVLLPAMRTLVIADSEGALTAGAVADMVESRRIHTGNLNAGTAGTLPGRCLESMTINVLRVRRVWMRDAAWPRITALESAGILHLSSSSDA</sequence>
<accession>A0ABQ0LTQ5</accession>
<feature type="domain" description="F-box" evidence="1">
    <location>
        <begin position="74"/>
        <end position="148"/>
    </location>
</feature>
<dbReference type="Gene3D" id="3.80.10.10">
    <property type="entry name" value="Ribonuclease Inhibitor"/>
    <property type="match status" value="1"/>
</dbReference>